<dbReference type="SUPFAM" id="SSF52540">
    <property type="entry name" value="P-loop containing nucleoside triphosphate hydrolases"/>
    <property type="match status" value="1"/>
</dbReference>
<dbReference type="EMBL" id="VXRY01000477">
    <property type="protein sequence ID" value="MXY34715.1"/>
    <property type="molecule type" value="Genomic_DNA"/>
</dbReference>
<name>A0A6B0Y391_9RHOB</name>
<dbReference type="InterPro" id="IPR038726">
    <property type="entry name" value="PDDEXK_AddAB-type"/>
</dbReference>
<dbReference type="InterPro" id="IPR011604">
    <property type="entry name" value="PDDEXK-like_dom_sf"/>
</dbReference>
<dbReference type="Pfam" id="PF12705">
    <property type="entry name" value="PDDEXK_1"/>
    <property type="match status" value="1"/>
</dbReference>
<dbReference type="InterPro" id="IPR027417">
    <property type="entry name" value="P-loop_NTPase"/>
</dbReference>
<dbReference type="Gene3D" id="3.90.320.10">
    <property type="match status" value="1"/>
</dbReference>
<feature type="domain" description="PD-(D/E)XK endonuclease-like" evidence="2">
    <location>
        <begin position="150"/>
        <end position="340"/>
    </location>
</feature>
<comment type="caution">
    <text evidence="3">The sequence shown here is derived from an EMBL/GenBank/DDBJ whole genome shotgun (WGS) entry which is preliminary data.</text>
</comment>
<gene>
    <name evidence="3" type="ORF">F4Y60_11640</name>
</gene>
<reference evidence="3" key="1">
    <citation type="submission" date="2019-09" db="EMBL/GenBank/DDBJ databases">
        <title>Characterisation of the sponge microbiome using genome-centric metagenomics.</title>
        <authorList>
            <person name="Engelberts J.P."/>
            <person name="Robbins S.J."/>
            <person name="De Goeij J.M."/>
            <person name="Aranda M."/>
            <person name="Bell S.C."/>
            <person name="Webster N.S."/>
        </authorList>
    </citation>
    <scope>NUCLEOTIDE SEQUENCE</scope>
    <source>
        <strain evidence="3">SB0664_bin_43</strain>
    </source>
</reference>
<protein>
    <recommendedName>
        <fullName evidence="2">PD-(D/E)XK endonuclease-like domain-containing protein</fullName>
    </recommendedName>
</protein>
<feature type="region of interest" description="Disordered" evidence="1">
    <location>
        <begin position="128"/>
        <end position="148"/>
    </location>
</feature>
<proteinExistence type="predicted"/>
<evidence type="ECO:0000313" key="3">
    <source>
        <dbReference type="EMBL" id="MXY34715.1"/>
    </source>
</evidence>
<organism evidence="3">
    <name type="scientific">Boseongicola sp. SB0664_bin_43</name>
    <dbReference type="NCBI Taxonomy" id="2604844"/>
    <lineage>
        <taxon>Bacteria</taxon>
        <taxon>Pseudomonadati</taxon>
        <taxon>Pseudomonadota</taxon>
        <taxon>Alphaproteobacteria</taxon>
        <taxon>Rhodobacterales</taxon>
        <taxon>Paracoccaceae</taxon>
        <taxon>Boseongicola</taxon>
    </lineage>
</organism>
<dbReference type="InterPro" id="IPR011335">
    <property type="entry name" value="Restrct_endonuc-II-like"/>
</dbReference>
<sequence length="417" mass="46560">MVWGDREARVQGPDLVILGGLNEGRWPAQPDPDPWLNRTMRRSLGLPLPEGQTGLAAHDYQQAIAARRVVLSRSSRDGDSDAVPSRWVNRLTNLLEGLPGQFGPEALDEMRRKGDELLALAGLLDRPARAVKPEPRPAPSPPPERRPKKLTVTEIQRLIRDPYAIYARHVLGLRPLLPLVPEPDARLKGTVFHAILAAFADSAFADSAITRQRLLDIADEEFRKDVPWPAIRSHWRGHLERIADWLVSEEVALRAGIKDRKTEVSGELRLDATGLTISGKADRIDRLSSGDLAIYDYKTGSIPSEPQILHFDRQLLIEAVMAERGAFEGVSETPVRSVAHISIGRSPKRKAIRLEGSFETATVHAELTELLKKFLDPGTGYISRRAMERMRFQGDYDHLARFGEWDASATTRPQPVK</sequence>
<evidence type="ECO:0000259" key="2">
    <source>
        <dbReference type="Pfam" id="PF12705"/>
    </source>
</evidence>
<dbReference type="AlphaFoldDB" id="A0A6B0Y391"/>
<evidence type="ECO:0000256" key="1">
    <source>
        <dbReference type="SAM" id="MobiDB-lite"/>
    </source>
</evidence>
<accession>A0A6B0Y391</accession>
<dbReference type="SUPFAM" id="SSF52980">
    <property type="entry name" value="Restriction endonuclease-like"/>
    <property type="match status" value="1"/>
</dbReference>